<dbReference type="AlphaFoldDB" id="A0A6P7U1X6"/>
<name>A0A6P7U1X6_9MOLL</name>
<evidence type="ECO:0000313" key="11">
    <source>
        <dbReference type="Proteomes" id="UP000515154"/>
    </source>
</evidence>
<dbReference type="PANTHER" id="PTHR24388">
    <property type="entry name" value="ZINC FINGER PROTEIN"/>
    <property type="match status" value="1"/>
</dbReference>
<dbReference type="SMART" id="SM00355">
    <property type="entry name" value="ZnF_C2H2"/>
    <property type="match status" value="4"/>
</dbReference>
<keyword evidence="2" id="KW-0479">Metal-binding</keyword>
<evidence type="ECO:0000256" key="3">
    <source>
        <dbReference type="ARBA" id="ARBA00022737"/>
    </source>
</evidence>
<organism evidence="11 12">
    <name type="scientific">Octopus sinensis</name>
    <name type="common">East Asian common octopus</name>
    <dbReference type="NCBI Taxonomy" id="2607531"/>
    <lineage>
        <taxon>Eukaryota</taxon>
        <taxon>Metazoa</taxon>
        <taxon>Spiralia</taxon>
        <taxon>Lophotrochozoa</taxon>
        <taxon>Mollusca</taxon>
        <taxon>Cephalopoda</taxon>
        <taxon>Coleoidea</taxon>
        <taxon>Octopodiformes</taxon>
        <taxon>Octopoda</taxon>
        <taxon>Incirrata</taxon>
        <taxon>Octopodidae</taxon>
        <taxon>Octopus</taxon>
    </lineage>
</organism>
<keyword evidence="11" id="KW-1185">Reference proteome</keyword>
<dbReference type="InterPro" id="IPR050527">
    <property type="entry name" value="Snail/Krueppel_Znf"/>
</dbReference>
<keyword evidence="5" id="KW-0862">Zinc</keyword>
<keyword evidence="7" id="KW-0539">Nucleus</keyword>
<dbReference type="InterPro" id="IPR036236">
    <property type="entry name" value="Znf_C2H2_sf"/>
</dbReference>
<dbReference type="GO" id="GO:0000978">
    <property type="term" value="F:RNA polymerase II cis-regulatory region sequence-specific DNA binding"/>
    <property type="evidence" value="ECO:0007669"/>
    <property type="project" value="TreeGrafter"/>
</dbReference>
<dbReference type="Proteomes" id="UP000515154">
    <property type="component" value="Unplaced"/>
</dbReference>
<evidence type="ECO:0000256" key="4">
    <source>
        <dbReference type="ARBA" id="ARBA00022771"/>
    </source>
</evidence>
<feature type="domain" description="C2H2-type" evidence="10">
    <location>
        <begin position="170"/>
        <end position="199"/>
    </location>
</feature>
<proteinExistence type="inferred from homology"/>
<dbReference type="FunFam" id="3.30.160.60:FF:000693">
    <property type="entry name" value="Snail family zinc finger 1a"/>
    <property type="match status" value="1"/>
</dbReference>
<evidence type="ECO:0000256" key="2">
    <source>
        <dbReference type="ARBA" id="ARBA00022723"/>
    </source>
</evidence>
<accession>A0A6P7U1X6</accession>
<dbReference type="GO" id="GO:0008270">
    <property type="term" value="F:zinc ion binding"/>
    <property type="evidence" value="ECO:0007669"/>
    <property type="project" value="UniProtKB-KW"/>
</dbReference>
<protein>
    <submittedName>
        <fullName evidence="12">Zinc finger protein SNAI2-like</fullName>
    </submittedName>
</protein>
<evidence type="ECO:0000256" key="9">
    <source>
        <dbReference type="PROSITE-ProRule" id="PRU00042"/>
    </source>
</evidence>
<dbReference type="FunFam" id="3.30.160.60:FF:000043">
    <property type="entry name" value="Scratch family zinc finger 2"/>
    <property type="match status" value="1"/>
</dbReference>
<dbReference type="PANTHER" id="PTHR24388:SF54">
    <property type="entry name" value="PROTEIN ESCARGOT"/>
    <property type="match status" value="1"/>
</dbReference>
<dbReference type="SUPFAM" id="SSF57667">
    <property type="entry name" value="beta-beta-alpha zinc fingers"/>
    <property type="match status" value="3"/>
</dbReference>
<reference evidence="12" key="1">
    <citation type="submission" date="2025-08" db="UniProtKB">
        <authorList>
            <consortium name="RefSeq"/>
        </authorList>
    </citation>
    <scope>IDENTIFICATION</scope>
</reference>
<keyword evidence="6" id="KW-0238">DNA-binding</keyword>
<dbReference type="KEGG" id="osn:115230184"/>
<dbReference type="PROSITE" id="PS50157">
    <property type="entry name" value="ZINC_FINGER_C2H2_2"/>
    <property type="match status" value="4"/>
</dbReference>
<evidence type="ECO:0000256" key="8">
    <source>
        <dbReference type="ARBA" id="ARBA00037948"/>
    </source>
</evidence>
<dbReference type="GO" id="GO:0000981">
    <property type="term" value="F:DNA-binding transcription factor activity, RNA polymerase II-specific"/>
    <property type="evidence" value="ECO:0007669"/>
    <property type="project" value="TreeGrafter"/>
</dbReference>
<evidence type="ECO:0000313" key="12">
    <source>
        <dbReference type="RefSeq" id="XP_029656255.1"/>
    </source>
</evidence>
<evidence type="ECO:0000256" key="6">
    <source>
        <dbReference type="ARBA" id="ARBA00023125"/>
    </source>
</evidence>
<feature type="domain" description="C2H2-type" evidence="10">
    <location>
        <begin position="88"/>
        <end position="110"/>
    </location>
</feature>
<evidence type="ECO:0000256" key="1">
    <source>
        <dbReference type="ARBA" id="ARBA00004123"/>
    </source>
</evidence>
<dbReference type="PROSITE" id="PS00028">
    <property type="entry name" value="ZINC_FINGER_C2H2_1"/>
    <property type="match status" value="3"/>
</dbReference>
<dbReference type="Gene3D" id="3.30.160.60">
    <property type="entry name" value="Classic Zinc Finger"/>
    <property type="match status" value="2"/>
</dbReference>
<comment type="similarity">
    <text evidence="8">Belongs to the snail C2H2-type zinc-finger protein family.</text>
</comment>
<dbReference type="Pfam" id="PF00096">
    <property type="entry name" value="zf-C2H2"/>
    <property type="match status" value="4"/>
</dbReference>
<feature type="domain" description="C2H2-type" evidence="10">
    <location>
        <begin position="142"/>
        <end position="169"/>
    </location>
</feature>
<keyword evidence="3" id="KW-0677">Repeat</keyword>
<gene>
    <name evidence="12" type="primary">LOC115230184</name>
</gene>
<comment type="subcellular location">
    <subcellularLocation>
        <location evidence="1">Nucleus</location>
    </subcellularLocation>
</comment>
<feature type="domain" description="C2H2-type" evidence="10">
    <location>
        <begin position="114"/>
        <end position="141"/>
    </location>
</feature>
<evidence type="ECO:0000256" key="7">
    <source>
        <dbReference type="ARBA" id="ARBA00023242"/>
    </source>
</evidence>
<sequence length="201" mass="23704">MFNFGYDFDSLFIDLHIQHFNNLMYYYYYQWIDNINKNFNQKKKGFLIKDILPEQDVKPSRNSIRMSKKKGLKNKELQKKESKSSTLLLCSYCGRGYGFKSALKMHVQTHLLLCECKVCGKHFSRAWLLQGHMRTHTGEKPYKCSICNRAFADKSNLRAHAQIHYRTKKNICNVCGDTFSRLSQLKKHSRVCFQNINVPEN</sequence>
<keyword evidence="4 9" id="KW-0863">Zinc-finger</keyword>
<dbReference type="GO" id="GO:0005634">
    <property type="term" value="C:nucleus"/>
    <property type="evidence" value="ECO:0007669"/>
    <property type="project" value="UniProtKB-SubCell"/>
</dbReference>
<dbReference type="InterPro" id="IPR013087">
    <property type="entry name" value="Znf_C2H2_type"/>
</dbReference>
<evidence type="ECO:0000259" key="10">
    <source>
        <dbReference type="PROSITE" id="PS50157"/>
    </source>
</evidence>
<dbReference type="RefSeq" id="XP_029656255.1">
    <property type="nucleotide sequence ID" value="XM_029800395.1"/>
</dbReference>
<evidence type="ECO:0000256" key="5">
    <source>
        <dbReference type="ARBA" id="ARBA00022833"/>
    </source>
</evidence>